<dbReference type="Pfam" id="PF13618">
    <property type="entry name" value="Gluconate_2-dh3"/>
    <property type="match status" value="1"/>
</dbReference>
<sequence length="186" mass="20219">MNRRELLKLIAIASGLPLIGADVVTAAENAAKPAGDVHVFSPEEIRLLDEVAETIIPRTSTPGAKDAAVGAFMAVYAADCYTGEQRKLFLSAMDDIEKRSRTEYKKAFLELTSQERQTLISALDKQARAEQTPTAPHPFTLVKQLTLLGFFTSKIGATEVLVYDEIPGGFETCVPYKKGTPAWGTT</sequence>
<evidence type="ECO:0000313" key="2">
    <source>
        <dbReference type="EMBL" id="NTC30824.1"/>
    </source>
</evidence>
<name>A0AA44F991_AGRTU</name>
<dbReference type="Proteomes" id="UP000702952">
    <property type="component" value="Unassembled WGS sequence"/>
</dbReference>
<accession>A0AA44F991</accession>
<reference evidence="2" key="1">
    <citation type="journal article" date="2020" name="Science">
        <title>Unexpected conservation and global transmission of agrobacterial virulence plasmids.</title>
        <authorList>
            <person name="Weisberg A.J."/>
            <person name="Davis E.W. 2nd"/>
            <person name="Tabima J."/>
            <person name="Belcher M.S."/>
            <person name="Miller M."/>
            <person name="Kuo C.H."/>
            <person name="Loper J.E."/>
            <person name="Grunwald N.J."/>
            <person name="Putnam M.L."/>
            <person name="Chang J.H."/>
        </authorList>
    </citation>
    <scope>NUCLEOTIDE SEQUENCE</scope>
    <source>
        <strain evidence="2">17-1853-1a</strain>
    </source>
</reference>
<keyword evidence="1" id="KW-0732">Signal</keyword>
<dbReference type="InterPro" id="IPR027056">
    <property type="entry name" value="Gluconate_2DH_su3"/>
</dbReference>
<protein>
    <submittedName>
        <fullName evidence="2">Gluconate 2-dehydrogenase subunit 3 family protein</fullName>
    </submittedName>
</protein>
<evidence type="ECO:0000313" key="3">
    <source>
        <dbReference type="Proteomes" id="UP000702952"/>
    </source>
</evidence>
<gene>
    <name evidence="2" type="ORF">G6M46_22085</name>
</gene>
<organism evidence="2 3">
    <name type="scientific">Agrobacterium tumefaciens</name>
    <dbReference type="NCBI Taxonomy" id="358"/>
    <lineage>
        <taxon>Bacteria</taxon>
        <taxon>Pseudomonadati</taxon>
        <taxon>Pseudomonadota</taxon>
        <taxon>Alphaproteobacteria</taxon>
        <taxon>Hyphomicrobiales</taxon>
        <taxon>Rhizobiaceae</taxon>
        <taxon>Rhizobium/Agrobacterium group</taxon>
        <taxon>Agrobacterium</taxon>
        <taxon>Agrobacterium tumefaciens complex</taxon>
    </lineage>
</organism>
<evidence type="ECO:0000256" key="1">
    <source>
        <dbReference type="SAM" id="SignalP"/>
    </source>
</evidence>
<dbReference type="EMBL" id="JAAMAY010000030">
    <property type="protein sequence ID" value="NTC30824.1"/>
    <property type="molecule type" value="Genomic_DNA"/>
</dbReference>
<proteinExistence type="predicted"/>
<dbReference type="RefSeq" id="WP_065658514.1">
    <property type="nucleotide sequence ID" value="NZ_CP123838.1"/>
</dbReference>
<feature type="signal peptide" evidence="1">
    <location>
        <begin position="1"/>
        <end position="26"/>
    </location>
</feature>
<dbReference type="AlphaFoldDB" id="A0AA44F991"/>
<feature type="chain" id="PRO_5041413174" evidence="1">
    <location>
        <begin position="27"/>
        <end position="186"/>
    </location>
</feature>
<comment type="caution">
    <text evidence="2">The sequence shown here is derived from an EMBL/GenBank/DDBJ whole genome shotgun (WGS) entry which is preliminary data.</text>
</comment>